<protein>
    <submittedName>
        <fullName evidence="1">Uncharacterized protein</fullName>
    </submittedName>
</protein>
<proteinExistence type="predicted"/>
<dbReference type="Pfam" id="PF21835">
    <property type="entry name" value="YIEGIA_cap"/>
    <property type="match status" value="1"/>
</dbReference>
<accession>A0ABU4FUS7</accession>
<name>A0ABU4FUS7_9BACL</name>
<gene>
    <name evidence="1" type="ORF">QT716_00140</name>
</gene>
<dbReference type="InterPro" id="IPR054055">
    <property type="entry name" value="YpzH"/>
</dbReference>
<evidence type="ECO:0000313" key="1">
    <source>
        <dbReference type="EMBL" id="MDW0108449.1"/>
    </source>
</evidence>
<dbReference type="Proteomes" id="UP001280629">
    <property type="component" value="Unassembled WGS sequence"/>
</dbReference>
<evidence type="ECO:0000313" key="2">
    <source>
        <dbReference type="Proteomes" id="UP001280629"/>
    </source>
</evidence>
<sequence>MNSEEIQSGDAPVFIVKGYKELQTIGVTLEKMMEVAAHEIDAESLIIESH</sequence>
<dbReference type="RefSeq" id="WP_317933639.1">
    <property type="nucleotide sequence ID" value="NZ_JAUBDH010000001.1"/>
</dbReference>
<comment type="caution">
    <text evidence="1">The sequence shown here is derived from an EMBL/GenBank/DDBJ whole genome shotgun (WGS) entry which is preliminary data.</text>
</comment>
<organism evidence="1 2">
    <name type="scientific">Sporosarcina aquimarina</name>
    <dbReference type="NCBI Taxonomy" id="114975"/>
    <lineage>
        <taxon>Bacteria</taxon>
        <taxon>Bacillati</taxon>
        <taxon>Bacillota</taxon>
        <taxon>Bacilli</taxon>
        <taxon>Bacillales</taxon>
        <taxon>Caryophanaceae</taxon>
        <taxon>Sporosarcina</taxon>
    </lineage>
</organism>
<keyword evidence="2" id="KW-1185">Reference proteome</keyword>
<reference evidence="1 2" key="1">
    <citation type="submission" date="2023-06" db="EMBL/GenBank/DDBJ databases">
        <title>Sporosarcina sp. nov., isolated from Korean traditional fermented seafood 'Jeotgal'.</title>
        <authorList>
            <person name="Yang A.-I."/>
            <person name="Shin N.-R."/>
        </authorList>
    </citation>
    <scope>NUCLEOTIDE SEQUENCE [LARGE SCALE GENOMIC DNA]</scope>
    <source>
        <strain evidence="1 2">KCTC3840</strain>
    </source>
</reference>
<dbReference type="EMBL" id="JAUBDH010000001">
    <property type="protein sequence ID" value="MDW0108449.1"/>
    <property type="molecule type" value="Genomic_DNA"/>
</dbReference>